<evidence type="ECO:0000313" key="4">
    <source>
        <dbReference type="RefSeq" id="XP_027360544.1"/>
    </source>
</evidence>
<dbReference type="GeneID" id="113868822"/>
<accession>A0A8B8M026</accession>
<dbReference type="AlphaFoldDB" id="A0A8B8M026"/>
<dbReference type="OrthoDB" id="638130at2759"/>
<evidence type="ECO:0000259" key="2">
    <source>
        <dbReference type="Pfam" id="PF12937"/>
    </source>
</evidence>
<dbReference type="InterPro" id="IPR036047">
    <property type="entry name" value="F-box-like_dom_sf"/>
</dbReference>
<dbReference type="PANTHER" id="PTHR47123:SF28">
    <property type="entry name" value="F-BOX DOMAIN-CONTAINING PROTEIN"/>
    <property type="match status" value="1"/>
</dbReference>
<dbReference type="PANTHER" id="PTHR47123">
    <property type="entry name" value="F-BOX PROTEIN SKIP23"/>
    <property type="match status" value="1"/>
</dbReference>
<dbReference type="Pfam" id="PF12937">
    <property type="entry name" value="F-box-like"/>
    <property type="match status" value="1"/>
</dbReference>
<feature type="domain" description="KIB1-4 beta-propeller" evidence="1">
    <location>
        <begin position="70"/>
        <end position="345"/>
    </location>
</feature>
<sequence length="378" mass="42946">MGKTKTVDWSHLPDELWPLIAKHLIATIDVLRFRSVCKSWRSSLPLPLPHSHCHTLFSPQIRIPHANFHLLQTKIYRLEPHLSQHSSLSSSSSNSKGWIIKVGESKSIPLRLLDPFTNARVSLTHRRFPSDASPKVLNLVNFRVVELIEAYTLNFGSGLLDEEDEDQAELGLYMPVPEIRKVVLFEGRMVFALYMDGNLGVSIIGDENWSVLDGGNQRYDDVMLHKGQVYVVDKWGTILWIDCSSLKLVQFSPFLCGFGKRKHLVEAGGSLYVVDMYIEGEPDNPMGMYYEVIDIKVYKLDEEWGRWLDVKNLGDVLFVLGKDSNFSLSAQDYYGCEGNCIYFSSAGRACGFSLESSKFKSPNLFWPCPSLFHPKFNL</sequence>
<evidence type="ECO:0000313" key="3">
    <source>
        <dbReference type="Proteomes" id="UP000694853"/>
    </source>
</evidence>
<evidence type="ECO:0000259" key="1">
    <source>
        <dbReference type="Pfam" id="PF03478"/>
    </source>
</evidence>
<dbReference type="InterPro" id="IPR051304">
    <property type="entry name" value="SCF_F-box_domain"/>
</dbReference>
<dbReference type="InterPro" id="IPR001810">
    <property type="entry name" value="F-box_dom"/>
</dbReference>
<dbReference type="KEGG" id="aprc:113868822"/>
<keyword evidence="3" id="KW-1185">Reference proteome</keyword>
<dbReference type="Proteomes" id="UP000694853">
    <property type="component" value="Unplaced"/>
</dbReference>
<reference evidence="3" key="1">
    <citation type="journal article" date="2019" name="Toxins">
        <title>Detection of Abrin-Like and Prepropulchellin-Like Toxin Genes and Transcripts Using Whole Genome Sequencing and Full-Length Transcript Sequencing of Abrus precatorius.</title>
        <authorList>
            <person name="Hovde B.T."/>
            <person name="Daligault H.E."/>
            <person name="Hanschen E.R."/>
            <person name="Kunde Y.A."/>
            <person name="Johnson M.B."/>
            <person name="Starkenburg S.R."/>
            <person name="Johnson S.L."/>
        </authorList>
    </citation>
    <scope>NUCLEOTIDE SEQUENCE [LARGE SCALE GENOMIC DNA]</scope>
</reference>
<reference evidence="4" key="2">
    <citation type="submission" date="2025-08" db="UniProtKB">
        <authorList>
            <consortium name="RefSeq"/>
        </authorList>
    </citation>
    <scope>IDENTIFICATION</scope>
    <source>
        <tissue evidence="4">Young leaves</tissue>
    </source>
</reference>
<dbReference type="Pfam" id="PF03478">
    <property type="entry name" value="Beta-prop_KIB1-4"/>
    <property type="match status" value="1"/>
</dbReference>
<organism evidence="3 4">
    <name type="scientific">Abrus precatorius</name>
    <name type="common">Indian licorice</name>
    <name type="synonym">Glycine abrus</name>
    <dbReference type="NCBI Taxonomy" id="3816"/>
    <lineage>
        <taxon>Eukaryota</taxon>
        <taxon>Viridiplantae</taxon>
        <taxon>Streptophyta</taxon>
        <taxon>Embryophyta</taxon>
        <taxon>Tracheophyta</taxon>
        <taxon>Spermatophyta</taxon>
        <taxon>Magnoliopsida</taxon>
        <taxon>eudicotyledons</taxon>
        <taxon>Gunneridae</taxon>
        <taxon>Pentapetalae</taxon>
        <taxon>rosids</taxon>
        <taxon>fabids</taxon>
        <taxon>Fabales</taxon>
        <taxon>Fabaceae</taxon>
        <taxon>Papilionoideae</taxon>
        <taxon>50 kb inversion clade</taxon>
        <taxon>NPAAA clade</taxon>
        <taxon>indigoferoid/millettioid clade</taxon>
        <taxon>Abreae</taxon>
        <taxon>Abrus</taxon>
    </lineage>
</organism>
<dbReference type="Gene3D" id="1.20.1280.50">
    <property type="match status" value="1"/>
</dbReference>
<gene>
    <name evidence="4" type="primary">LOC113868822</name>
</gene>
<dbReference type="RefSeq" id="XP_027360544.1">
    <property type="nucleotide sequence ID" value="XM_027504743.1"/>
</dbReference>
<proteinExistence type="predicted"/>
<feature type="domain" description="F-box" evidence="2">
    <location>
        <begin position="9"/>
        <end position="42"/>
    </location>
</feature>
<dbReference type="InterPro" id="IPR005174">
    <property type="entry name" value="KIB1-4_b-propeller"/>
</dbReference>
<dbReference type="SUPFAM" id="SSF81383">
    <property type="entry name" value="F-box domain"/>
    <property type="match status" value="1"/>
</dbReference>
<name>A0A8B8M026_ABRPR</name>
<protein>
    <submittedName>
        <fullName evidence="4">F-box protein At2g26160</fullName>
    </submittedName>
</protein>